<dbReference type="InterPro" id="IPR003709">
    <property type="entry name" value="VanY-like_core_dom"/>
</dbReference>
<accession>A0A917NBX1</accession>
<dbReference type="InterPro" id="IPR052179">
    <property type="entry name" value="DD-CPase-like"/>
</dbReference>
<dbReference type="SUPFAM" id="SSF55166">
    <property type="entry name" value="Hedgehog/DD-peptidase"/>
    <property type="match status" value="1"/>
</dbReference>
<reference evidence="2" key="1">
    <citation type="journal article" date="2014" name="Int. J. Syst. Evol. Microbiol.">
        <title>Complete genome sequence of Corynebacterium casei LMG S-19264T (=DSM 44701T), isolated from a smear-ripened cheese.</title>
        <authorList>
            <consortium name="US DOE Joint Genome Institute (JGI-PGF)"/>
            <person name="Walter F."/>
            <person name="Albersmeier A."/>
            <person name="Kalinowski J."/>
            <person name="Ruckert C."/>
        </authorList>
    </citation>
    <scope>NUCLEOTIDE SEQUENCE</scope>
    <source>
        <strain evidence="2">JCM 30804</strain>
    </source>
</reference>
<sequence>MSGNAIKNSYLYGIQPHQLIDCAGVQLQQDTAAAFTAMQRQAQLEGIHIEICSAHRTFVKQAQIFNAKANGIRPLLDIECRPLDSKSLNQDELLHAILNWSALPGGSRHHWGTDIDVFDTNRIKQKDLKLVAAEYEATGPCGKLSSWLKEHAPQYGFFFPYQKGKSGVSPEPWHLSYAPISARYLELFDPKALQDIIYHSDISLKKSILDHLPYLVEKYVYRIADIDSQVR</sequence>
<name>A0A917NBX1_9GAMM</name>
<keyword evidence="3" id="KW-1185">Reference proteome</keyword>
<dbReference type="GO" id="GO:0006508">
    <property type="term" value="P:proteolysis"/>
    <property type="evidence" value="ECO:0007669"/>
    <property type="project" value="InterPro"/>
</dbReference>
<organism evidence="2 3">
    <name type="scientific">Shewanella gelidii</name>
    <dbReference type="NCBI Taxonomy" id="1642821"/>
    <lineage>
        <taxon>Bacteria</taxon>
        <taxon>Pseudomonadati</taxon>
        <taxon>Pseudomonadota</taxon>
        <taxon>Gammaproteobacteria</taxon>
        <taxon>Alteromonadales</taxon>
        <taxon>Shewanellaceae</taxon>
        <taxon>Shewanella</taxon>
    </lineage>
</organism>
<dbReference type="Proteomes" id="UP000613743">
    <property type="component" value="Unassembled WGS sequence"/>
</dbReference>
<dbReference type="RefSeq" id="WP_229779868.1">
    <property type="nucleotide sequence ID" value="NZ_BMPZ01000007.1"/>
</dbReference>
<dbReference type="PANTHER" id="PTHR34385">
    <property type="entry name" value="D-ALANYL-D-ALANINE CARBOXYPEPTIDASE"/>
    <property type="match status" value="1"/>
</dbReference>
<dbReference type="PANTHER" id="PTHR34385:SF1">
    <property type="entry name" value="PEPTIDOGLYCAN L-ALANYL-D-GLUTAMATE ENDOPEPTIDASE CWLK"/>
    <property type="match status" value="1"/>
</dbReference>
<dbReference type="InterPro" id="IPR009045">
    <property type="entry name" value="Zn_M74/Hedgehog-like"/>
</dbReference>
<feature type="domain" description="D-alanyl-D-alanine carboxypeptidase-like core" evidence="1">
    <location>
        <begin position="26"/>
        <end position="179"/>
    </location>
</feature>
<evidence type="ECO:0000313" key="3">
    <source>
        <dbReference type="Proteomes" id="UP000613743"/>
    </source>
</evidence>
<dbReference type="EMBL" id="BMPZ01000007">
    <property type="protein sequence ID" value="GGI86918.1"/>
    <property type="molecule type" value="Genomic_DNA"/>
</dbReference>
<gene>
    <name evidence="2" type="ORF">GCM10009332_25300</name>
</gene>
<evidence type="ECO:0000259" key="1">
    <source>
        <dbReference type="Pfam" id="PF02557"/>
    </source>
</evidence>
<proteinExistence type="predicted"/>
<protein>
    <submittedName>
        <fullName evidence="2">Peptidase M15</fullName>
    </submittedName>
</protein>
<dbReference type="Gene3D" id="3.30.1380.10">
    <property type="match status" value="1"/>
</dbReference>
<evidence type="ECO:0000313" key="2">
    <source>
        <dbReference type="EMBL" id="GGI86918.1"/>
    </source>
</evidence>
<reference evidence="2" key="2">
    <citation type="submission" date="2020-09" db="EMBL/GenBank/DDBJ databases">
        <authorList>
            <person name="Sun Q."/>
            <person name="Ohkuma M."/>
        </authorList>
    </citation>
    <scope>NUCLEOTIDE SEQUENCE</scope>
    <source>
        <strain evidence="2">JCM 30804</strain>
    </source>
</reference>
<dbReference type="Pfam" id="PF02557">
    <property type="entry name" value="VanY"/>
    <property type="match status" value="1"/>
</dbReference>
<dbReference type="GO" id="GO:0008233">
    <property type="term" value="F:peptidase activity"/>
    <property type="evidence" value="ECO:0007669"/>
    <property type="project" value="InterPro"/>
</dbReference>
<dbReference type="AlphaFoldDB" id="A0A917NBX1"/>
<comment type="caution">
    <text evidence="2">The sequence shown here is derived from an EMBL/GenBank/DDBJ whole genome shotgun (WGS) entry which is preliminary data.</text>
</comment>
<dbReference type="CDD" id="cd14847">
    <property type="entry name" value="DD-carboxypeptidase_like"/>
    <property type="match status" value="1"/>
</dbReference>